<dbReference type="FunFam" id="1.10.10.60:FF:000007">
    <property type="entry name" value="Two-component response regulator"/>
    <property type="match status" value="1"/>
</dbReference>
<evidence type="ECO:0000256" key="6">
    <source>
        <dbReference type="PROSITE-ProRule" id="PRU00169"/>
    </source>
</evidence>
<comment type="subcellular location">
    <subcellularLocation>
        <location evidence="1">Nucleus</location>
    </subcellularLocation>
</comment>
<dbReference type="CDD" id="cd17584">
    <property type="entry name" value="REC_typeB_ARR-like"/>
    <property type="match status" value="1"/>
</dbReference>
<dbReference type="Pfam" id="PF00072">
    <property type="entry name" value="Response_reg"/>
    <property type="match status" value="1"/>
</dbReference>
<dbReference type="PROSITE" id="PS50110">
    <property type="entry name" value="RESPONSE_REGULATORY"/>
    <property type="match status" value="1"/>
</dbReference>
<name>A0A9Q1KW09_9CARY</name>
<dbReference type="EMBL" id="JAKOGI010000014">
    <property type="protein sequence ID" value="KAJ8450578.1"/>
    <property type="molecule type" value="Genomic_DNA"/>
</dbReference>
<keyword evidence="3" id="KW-0805">Transcription regulation</keyword>
<accession>A0A9Q1KW09</accession>
<keyword evidence="5" id="KW-0539">Nucleus</keyword>
<evidence type="ECO:0000313" key="10">
    <source>
        <dbReference type="Proteomes" id="UP001153076"/>
    </source>
</evidence>
<protein>
    <recommendedName>
        <fullName evidence="8">Response regulatory domain-containing protein</fullName>
    </recommendedName>
</protein>
<feature type="compositionally biased region" description="Basic and acidic residues" evidence="7">
    <location>
        <begin position="174"/>
        <end position="193"/>
    </location>
</feature>
<keyword evidence="10" id="KW-1185">Reference proteome</keyword>
<dbReference type="InterPro" id="IPR011006">
    <property type="entry name" value="CheY-like_superfamily"/>
</dbReference>
<evidence type="ECO:0000259" key="8">
    <source>
        <dbReference type="PROSITE" id="PS50110"/>
    </source>
</evidence>
<dbReference type="SMART" id="SM00448">
    <property type="entry name" value="REC"/>
    <property type="match status" value="1"/>
</dbReference>
<dbReference type="GO" id="GO:0009736">
    <property type="term" value="P:cytokinin-activated signaling pathway"/>
    <property type="evidence" value="ECO:0007669"/>
    <property type="project" value="InterPro"/>
</dbReference>
<dbReference type="InterPro" id="IPR006447">
    <property type="entry name" value="Myb_dom_plants"/>
</dbReference>
<dbReference type="SUPFAM" id="SSF52172">
    <property type="entry name" value="CheY-like"/>
    <property type="match status" value="1"/>
</dbReference>
<gene>
    <name evidence="9" type="ORF">Cgig2_020215</name>
</gene>
<organism evidence="9 10">
    <name type="scientific">Carnegiea gigantea</name>
    <dbReference type="NCBI Taxonomy" id="171969"/>
    <lineage>
        <taxon>Eukaryota</taxon>
        <taxon>Viridiplantae</taxon>
        <taxon>Streptophyta</taxon>
        <taxon>Embryophyta</taxon>
        <taxon>Tracheophyta</taxon>
        <taxon>Spermatophyta</taxon>
        <taxon>Magnoliopsida</taxon>
        <taxon>eudicotyledons</taxon>
        <taxon>Gunneridae</taxon>
        <taxon>Pentapetalae</taxon>
        <taxon>Caryophyllales</taxon>
        <taxon>Cactineae</taxon>
        <taxon>Cactaceae</taxon>
        <taxon>Cactoideae</taxon>
        <taxon>Echinocereeae</taxon>
        <taxon>Carnegiea</taxon>
    </lineage>
</organism>
<dbReference type="InterPro" id="IPR009057">
    <property type="entry name" value="Homeodomain-like_sf"/>
</dbReference>
<dbReference type="Proteomes" id="UP001153076">
    <property type="component" value="Unassembled WGS sequence"/>
</dbReference>
<keyword evidence="6" id="KW-0597">Phosphoprotein</keyword>
<dbReference type="GO" id="GO:0005634">
    <property type="term" value="C:nucleus"/>
    <property type="evidence" value="ECO:0007669"/>
    <property type="project" value="UniProtKB-SubCell"/>
</dbReference>
<dbReference type="SUPFAM" id="SSF46689">
    <property type="entry name" value="Homeodomain-like"/>
    <property type="match status" value="1"/>
</dbReference>
<dbReference type="InterPro" id="IPR045279">
    <property type="entry name" value="ARR-like"/>
</dbReference>
<evidence type="ECO:0000313" key="9">
    <source>
        <dbReference type="EMBL" id="KAJ8450578.1"/>
    </source>
</evidence>
<keyword evidence="2" id="KW-0902">Two-component regulatory system</keyword>
<dbReference type="Gene3D" id="1.10.10.60">
    <property type="entry name" value="Homeodomain-like"/>
    <property type="match status" value="1"/>
</dbReference>
<dbReference type="InterPro" id="IPR001789">
    <property type="entry name" value="Sig_transdc_resp-reg_receiver"/>
</dbReference>
<dbReference type="NCBIfam" id="TIGR01557">
    <property type="entry name" value="myb_SHAQKYF"/>
    <property type="match status" value="1"/>
</dbReference>
<evidence type="ECO:0000256" key="5">
    <source>
        <dbReference type="ARBA" id="ARBA00023242"/>
    </source>
</evidence>
<dbReference type="GO" id="GO:0003677">
    <property type="term" value="F:DNA binding"/>
    <property type="evidence" value="ECO:0007669"/>
    <property type="project" value="InterPro"/>
</dbReference>
<reference evidence="9" key="1">
    <citation type="submission" date="2022-04" db="EMBL/GenBank/DDBJ databases">
        <title>Carnegiea gigantea Genome sequencing and assembly v2.</title>
        <authorList>
            <person name="Copetti D."/>
            <person name="Sanderson M.J."/>
            <person name="Burquez A."/>
            <person name="Wojciechowski M.F."/>
        </authorList>
    </citation>
    <scope>NUCLEOTIDE SEQUENCE</scope>
    <source>
        <strain evidence="9">SGP5-SGP5p</strain>
        <tissue evidence="9">Aerial part</tissue>
    </source>
</reference>
<feature type="compositionally biased region" description="Gly residues" evidence="7">
    <location>
        <begin position="194"/>
        <end position="208"/>
    </location>
</feature>
<dbReference type="PANTHER" id="PTHR43874:SF217">
    <property type="entry name" value="TWO-COMPONENT RESPONSE REGULATOR ORR24-LIKE ISOFORM X1"/>
    <property type="match status" value="1"/>
</dbReference>
<feature type="domain" description="Response regulatory" evidence="8">
    <location>
        <begin position="41"/>
        <end position="155"/>
    </location>
</feature>
<feature type="compositionally biased region" description="Low complexity" evidence="7">
    <location>
        <begin position="217"/>
        <end position="226"/>
    </location>
</feature>
<dbReference type="AlphaFoldDB" id="A0A9Q1KW09"/>
<dbReference type="OrthoDB" id="1748507at2759"/>
<proteinExistence type="predicted"/>
<dbReference type="GO" id="GO:0000160">
    <property type="term" value="P:phosphorelay signal transduction system"/>
    <property type="evidence" value="ECO:0007669"/>
    <property type="project" value="UniProtKB-KW"/>
</dbReference>
<feature type="region of interest" description="Disordered" evidence="7">
    <location>
        <begin position="171"/>
        <end position="226"/>
    </location>
</feature>
<keyword evidence="4" id="KW-0804">Transcription</keyword>
<evidence type="ECO:0000256" key="2">
    <source>
        <dbReference type="ARBA" id="ARBA00023012"/>
    </source>
</evidence>
<sequence>MSEESVVENNNAENLGMTSTIISPARDQQCRQLRQFPDGLRVLAVDDDVVFLKTLTRLLEKCCYQVTAKSNSAEALMLLKNDAGKFDIVLTDVQMQEIDGFKLLEAGLELDVPVIMMSVSDSRDVIMKGVRHGARDFLVKPLSEKEVKNIWQHVYRKTLIPCTCMNTPCNSKKRAADHEHHDERLDDNADDLKSGGGSKSKRSGGGVGAVKRRSLDDFPGSDFGSSSGDDEILALLGQETLAGGGKRERLKWQQPLHDKFVDAVESLGGVDKAVPKKILELLGDPEISREQVASHLQKFRKAMKKNEELETRNKMMTINRNNNNNNNIRHAPPPPPPLANNNNYQVRVPMVGPATGECYSTSFNSNWMAHGANGCPLQMLQPVRPSYNPTMMRVMQPTVPMPHTMDLPPPPPIGSNFQQQPINPHRDVLIKPNNLRQDCFEPRIQADERAILDHPHACLTVDPICENFPVNGGYSDEDFSAFFNDLY</sequence>
<evidence type="ECO:0000256" key="1">
    <source>
        <dbReference type="ARBA" id="ARBA00004123"/>
    </source>
</evidence>
<evidence type="ECO:0000256" key="3">
    <source>
        <dbReference type="ARBA" id="ARBA00023015"/>
    </source>
</evidence>
<comment type="caution">
    <text evidence="9">The sequence shown here is derived from an EMBL/GenBank/DDBJ whole genome shotgun (WGS) entry which is preliminary data.</text>
</comment>
<dbReference type="PANTHER" id="PTHR43874">
    <property type="entry name" value="TWO-COMPONENT RESPONSE REGULATOR"/>
    <property type="match status" value="1"/>
</dbReference>
<evidence type="ECO:0000256" key="4">
    <source>
        <dbReference type="ARBA" id="ARBA00023163"/>
    </source>
</evidence>
<evidence type="ECO:0000256" key="7">
    <source>
        <dbReference type="SAM" id="MobiDB-lite"/>
    </source>
</evidence>
<dbReference type="Gene3D" id="3.40.50.2300">
    <property type="match status" value="1"/>
</dbReference>
<feature type="modified residue" description="4-aspartylphosphate" evidence="6">
    <location>
        <position position="92"/>
    </location>
</feature>